<dbReference type="AlphaFoldDB" id="A0A5C4RZV8"/>
<protein>
    <submittedName>
        <fullName evidence="1">Sulfurtransferase TusE</fullName>
    </submittedName>
</protein>
<dbReference type="GO" id="GO:0002143">
    <property type="term" value="P:tRNA wobble position uridine thiolation"/>
    <property type="evidence" value="ECO:0007669"/>
    <property type="project" value="TreeGrafter"/>
</dbReference>
<sequence length="50" mass="5645">MSIEVNGMSVETDENGYLVNLDDWTEDVAVKIAEGEDIAMEEGHWDLVKF</sequence>
<dbReference type="SUPFAM" id="SSF69721">
    <property type="entry name" value="DsrC, the gamma subunit of dissimilatory sulfite reductase"/>
    <property type="match status" value="1"/>
</dbReference>
<dbReference type="EMBL" id="VDCH01000039">
    <property type="protein sequence ID" value="TNJ36545.1"/>
    <property type="molecule type" value="Genomic_DNA"/>
</dbReference>
<dbReference type="PANTHER" id="PTHR37010:SF1">
    <property type="entry name" value="SULFURTRANSFERASE TUSE"/>
    <property type="match status" value="1"/>
</dbReference>
<dbReference type="Gene3D" id="3.30.1420.10">
    <property type="match status" value="1"/>
</dbReference>
<dbReference type="InterPro" id="IPR043163">
    <property type="entry name" value="DsrC-like_N"/>
</dbReference>
<dbReference type="RefSeq" id="WP_211342011.1">
    <property type="nucleotide sequence ID" value="NZ_VDCH01000039.1"/>
</dbReference>
<dbReference type="Pfam" id="PF04358">
    <property type="entry name" value="DsrC"/>
    <property type="match status" value="1"/>
</dbReference>
<keyword evidence="1" id="KW-0808">Transferase</keyword>
<accession>A0A5C4RZV8</accession>
<proteinExistence type="predicted"/>
<evidence type="ECO:0000313" key="1">
    <source>
        <dbReference type="EMBL" id="TNJ36545.1"/>
    </source>
</evidence>
<dbReference type="InterPro" id="IPR007453">
    <property type="entry name" value="DsrC/TusE"/>
</dbReference>
<gene>
    <name evidence="1" type="ORF">FGF66_11770</name>
</gene>
<dbReference type="Proteomes" id="UP000308271">
    <property type="component" value="Unassembled WGS sequence"/>
</dbReference>
<dbReference type="InterPro" id="IPR025526">
    <property type="entry name" value="DsrC-like_dom_sf"/>
</dbReference>
<dbReference type="GO" id="GO:0016740">
    <property type="term" value="F:transferase activity"/>
    <property type="evidence" value="ECO:0007669"/>
    <property type="project" value="UniProtKB-KW"/>
</dbReference>
<organism evidence="1 2">
    <name type="scientific">Chlorobaculum thiosulfatiphilum</name>
    <name type="common">Chlorobium limicola f.sp. thiosulfatophilum</name>
    <dbReference type="NCBI Taxonomy" id="115852"/>
    <lineage>
        <taxon>Bacteria</taxon>
        <taxon>Pseudomonadati</taxon>
        <taxon>Chlorobiota</taxon>
        <taxon>Chlorobiia</taxon>
        <taxon>Chlorobiales</taxon>
        <taxon>Chlorobiaceae</taxon>
        <taxon>Chlorobaculum</taxon>
    </lineage>
</organism>
<dbReference type="PANTHER" id="PTHR37010">
    <property type="entry name" value="SULFURTRANSFERASE TUSE"/>
    <property type="match status" value="1"/>
</dbReference>
<name>A0A5C4RZV8_CHLTI</name>
<reference evidence="1 2" key="1">
    <citation type="submission" date="2019-05" db="EMBL/GenBank/DDBJ databases">
        <title>Draft Whole-Genome sequence of the green sulfur bacterium Chlorobaculum thiosulfatiphilum DSM 249.</title>
        <authorList>
            <person name="Meyer T.E."/>
            <person name="Kyndt J.A."/>
        </authorList>
    </citation>
    <scope>NUCLEOTIDE SEQUENCE [LARGE SCALE GENOMIC DNA]</scope>
    <source>
        <strain evidence="1 2">DSM 249</strain>
    </source>
</reference>
<keyword evidence="2" id="KW-1185">Reference proteome</keyword>
<comment type="caution">
    <text evidence="1">The sequence shown here is derived from an EMBL/GenBank/DDBJ whole genome shotgun (WGS) entry which is preliminary data.</text>
</comment>
<evidence type="ECO:0000313" key="2">
    <source>
        <dbReference type="Proteomes" id="UP000308271"/>
    </source>
</evidence>
<dbReference type="GO" id="GO:0097163">
    <property type="term" value="F:sulfur carrier activity"/>
    <property type="evidence" value="ECO:0007669"/>
    <property type="project" value="TreeGrafter"/>
</dbReference>
<feature type="non-terminal residue" evidence="1">
    <location>
        <position position="50"/>
    </location>
</feature>